<feature type="domain" description="DDH" evidence="1">
    <location>
        <begin position="30"/>
        <end position="172"/>
    </location>
</feature>
<organism evidence="3">
    <name type="scientific">uncultured marine group II/III euryarchaeote KM3_51_E06</name>
    <dbReference type="NCBI Taxonomy" id="1456455"/>
    <lineage>
        <taxon>Archaea</taxon>
        <taxon>Methanobacteriati</taxon>
        <taxon>Methanobacteriota</taxon>
        <taxon>environmental samples</taxon>
    </lineage>
</organism>
<reference evidence="3" key="1">
    <citation type="journal article" date="2014" name="Genome Biol. Evol.">
        <title>Pangenome evidence for extensive interdomain horizontal transfer affecting lineage core and shell genes in uncultured planktonic thaumarchaeota and euryarchaeota.</title>
        <authorList>
            <person name="Deschamps P."/>
            <person name="Zivanovic Y."/>
            <person name="Moreira D."/>
            <person name="Rodriguez-Valera F."/>
            <person name="Lopez-Garcia P."/>
        </authorList>
    </citation>
    <scope>NUCLEOTIDE SEQUENCE</scope>
</reference>
<name>A0A075H5L5_9EURY</name>
<protein>
    <submittedName>
        <fullName evidence="3">Phosphoesterase domain-containing protein</fullName>
    </submittedName>
</protein>
<evidence type="ECO:0000313" key="3">
    <source>
        <dbReference type="EMBL" id="AIF11329.1"/>
    </source>
</evidence>
<dbReference type="GO" id="GO:0003676">
    <property type="term" value="F:nucleic acid binding"/>
    <property type="evidence" value="ECO:0007669"/>
    <property type="project" value="InterPro"/>
</dbReference>
<dbReference type="EMBL" id="KF900914">
    <property type="protein sequence ID" value="AIF11329.1"/>
    <property type="molecule type" value="Genomic_DNA"/>
</dbReference>
<dbReference type="AlphaFoldDB" id="A0A075H5L5"/>
<dbReference type="InterPro" id="IPR003156">
    <property type="entry name" value="DHHA1_dom"/>
</dbReference>
<dbReference type="InterPro" id="IPR001667">
    <property type="entry name" value="DDH_dom"/>
</dbReference>
<dbReference type="Gene3D" id="3.90.1640.10">
    <property type="entry name" value="inorganic pyrophosphatase (n-terminal core)"/>
    <property type="match status" value="1"/>
</dbReference>
<dbReference type="Pfam" id="PF01368">
    <property type="entry name" value="DHH"/>
    <property type="match status" value="1"/>
</dbReference>
<feature type="domain" description="DHHA1" evidence="2">
    <location>
        <begin position="260"/>
        <end position="315"/>
    </location>
</feature>
<dbReference type="PANTHER" id="PTHR47618">
    <property type="entry name" value="BIFUNCTIONAL OLIGORIBONUCLEASE AND PAP PHOSPHATASE NRNA"/>
    <property type="match status" value="1"/>
</dbReference>
<dbReference type="Pfam" id="PF02272">
    <property type="entry name" value="DHHA1"/>
    <property type="match status" value="1"/>
</dbReference>
<evidence type="ECO:0000259" key="1">
    <source>
        <dbReference type="Pfam" id="PF01368"/>
    </source>
</evidence>
<sequence>MPEVIHMSARAADIAALDSWLSIALESGAVAVVTHRNGDMDTVGSACALASMIGSRARACGVHLSTIARTIVNSTGADFLRMDSQRPVWPRELGGIIIVDAADVGQVGLDIPDVPLCIIDHHDAGEKLELGSDDLLIRWQTCSTTEIIHAWAEQSCPERLDEAACRLLLAGIITDTGRFRHADSGALAAASALSLKGGIDYASFIEDMESIELNHSQKVSIAKALSRVQTIEAGPWFLMYTRAGTNEGIVARSLISAGADVALIHRHIEGDCRLTARASRRATQANLHLGEMMQDMVKRSGGEGGGHAGAAGWTGGIDPVDATSGFIALLSAHGRDI</sequence>
<dbReference type="SUPFAM" id="SSF64182">
    <property type="entry name" value="DHH phosphoesterases"/>
    <property type="match status" value="1"/>
</dbReference>
<dbReference type="PANTHER" id="PTHR47618:SF1">
    <property type="entry name" value="BIFUNCTIONAL OLIGORIBONUCLEASE AND PAP PHOSPHATASE NRNA"/>
    <property type="match status" value="1"/>
</dbReference>
<evidence type="ECO:0000259" key="2">
    <source>
        <dbReference type="Pfam" id="PF02272"/>
    </source>
</evidence>
<dbReference type="InterPro" id="IPR038763">
    <property type="entry name" value="DHH_sf"/>
</dbReference>
<dbReference type="InterPro" id="IPR051319">
    <property type="entry name" value="Oligoribo/pAp-PDE_c-di-AMP_PDE"/>
</dbReference>
<proteinExistence type="predicted"/>
<accession>A0A075H5L5</accession>